<accession>A0A7S7NSS4</accession>
<dbReference type="Pfam" id="PF01425">
    <property type="entry name" value="Amidase"/>
    <property type="match status" value="1"/>
</dbReference>
<sequence>MLGLTEMAGAVAQGSISPLELTDIHLHTIEARNPGINAFIEVYAEQARAQARGPLSGPLAGVPVTVKDSFDIAGRVTNCGSLLRSEAVASRHSTAVERLLDAGAILIGKTSTPEFLYYYETDNRLIGRTNHPWDETRTSGGSSGGEAAAIASGMSAGGVGSDGGGSIREPAHFCGICGLKPTPGRVGAGGHWPEIAHPTGFMGVAGPMARTAADVRLLFQVLAGYDPRDPFSAPVLPPPQPSRHARIFVITGYRTEPACAQAAEQAVTLLSGLGHCVEEFPFALIEKAHELWRLLFVDYLTAGIRHMVRGREEDCSWTGLELTRYARETVDASRLAGILLERDRMRARLLEFLGSDAVLVAPAFGVTAYPHRQCPMDLMEAIRPVSPWNLLGMPALVVPMLSTPEGMPAGVQLIGAPWTDELLLDLGVRFETARGSRWLTQRSSPTTTTNTTTPTV</sequence>
<dbReference type="PANTHER" id="PTHR43372:SF4">
    <property type="entry name" value="FATTY-ACID AMIDE HYDROLASE 2"/>
    <property type="match status" value="1"/>
</dbReference>
<dbReference type="InterPro" id="IPR052739">
    <property type="entry name" value="FAAH2"/>
</dbReference>
<evidence type="ECO:0000313" key="3">
    <source>
        <dbReference type="EMBL" id="QOY89162.1"/>
    </source>
</evidence>
<gene>
    <name evidence="3" type="ORF">IRI77_04165</name>
</gene>
<dbReference type="InterPro" id="IPR020556">
    <property type="entry name" value="Amidase_CS"/>
</dbReference>
<dbReference type="InterPro" id="IPR036928">
    <property type="entry name" value="AS_sf"/>
</dbReference>
<feature type="region of interest" description="Disordered" evidence="1">
    <location>
        <begin position="437"/>
        <end position="456"/>
    </location>
</feature>
<dbReference type="KEGG" id="pfer:IRI77_04165"/>
<dbReference type="EMBL" id="CP063849">
    <property type="protein sequence ID" value="QOY89162.1"/>
    <property type="molecule type" value="Genomic_DNA"/>
</dbReference>
<dbReference type="AlphaFoldDB" id="A0A7S7NSS4"/>
<dbReference type="Gene3D" id="3.90.1300.10">
    <property type="entry name" value="Amidase signature (AS) domain"/>
    <property type="match status" value="1"/>
</dbReference>
<reference evidence="3 4" key="1">
    <citation type="submission" date="2020-10" db="EMBL/GenBank/DDBJ databases">
        <title>Complete genome sequence of Paludibaculum fermentans P105T, a facultatively anaerobic acidobacterium capable of dissimilatory Fe(III) reduction.</title>
        <authorList>
            <person name="Dedysh S.N."/>
            <person name="Beletsky A.V."/>
            <person name="Kulichevskaya I.S."/>
            <person name="Mardanov A.V."/>
            <person name="Ravin N.V."/>
        </authorList>
    </citation>
    <scope>NUCLEOTIDE SEQUENCE [LARGE SCALE GENOMIC DNA]</scope>
    <source>
        <strain evidence="3 4">P105</strain>
    </source>
</reference>
<dbReference type="RefSeq" id="WP_194450824.1">
    <property type="nucleotide sequence ID" value="NZ_CP063849.1"/>
</dbReference>
<feature type="compositionally biased region" description="Low complexity" evidence="1">
    <location>
        <begin position="445"/>
        <end position="456"/>
    </location>
</feature>
<dbReference type="Proteomes" id="UP000593892">
    <property type="component" value="Chromosome"/>
</dbReference>
<protein>
    <submittedName>
        <fullName evidence="3">Amidase</fullName>
    </submittedName>
</protein>
<dbReference type="PROSITE" id="PS00571">
    <property type="entry name" value="AMIDASES"/>
    <property type="match status" value="1"/>
</dbReference>
<evidence type="ECO:0000256" key="1">
    <source>
        <dbReference type="SAM" id="MobiDB-lite"/>
    </source>
</evidence>
<dbReference type="InterPro" id="IPR023631">
    <property type="entry name" value="Amidase_dom"/>
</dbReference>
<evidence type="ECO:0000313" key="4">
    <source>
        <dbReference type="Proteomes" id="UP000593892"/>
    </source>
</evidence>
<proteinExistence type="predicted"/>
<organism evidence="3 4">
    <name type="scientific">Paludibaculum fermentans</name>
    <dbReference type="NCBI Taxonomy" id="1473598"/>
    <lineage>
        <taxon>Bacteria</taxon>
        <taxon>Pseudomonadati</taxon>
        <taxon>Acidobacteriota</taxon>
        <taxon>Terriglobia</taxon>
        <taxon>Bryobacterales</taxon>
        <taxon>Bryobacteraceae</taxon>
        <taxon>Paludibaculum</taxon>
    </lineage>
</organism>
<dbReference type="SUPFAM" id="SSF75304">
    <property type="entry name" value="Amidase signature (AS) enzymes"/>
    <property type="match status" value="1"/>
</dbReference>
<keyword evidence="4" id="KW-1185">Reference proteome</keyword>
<dbReference type="PANTHER" id="PTHR43372">
    <property type="entry name" value="FATTY-ACID AMIDE HYDROLASE"/>
    <property type="match status" value="1"/>
</dbReference>
<feature type="domain" description="Amidase" evidence="2">
    <location>
        <begin position="20"/>
        <end position="424"/>
    </location>
</feature>
<dbReference type="GO" id="GO:0012505">
    <property type="term" value="C:endomembrane system"/>
    <property type="evidence" value="ECO:0007669"/>
    <property type="project" value="TreeGrafter"/>
</dbReference>
<name>A0A7S7NSS4_PALFE</name>
<evidence type="ECO:0000259" key="2">
    <source>
        <dbReference type="Pfam" id="PF01425"/>
    </source>
</evidence>